<dbReference type="PRINTS" id="PR00037">
    <property type="entry name" value="HTHLACR"/>
</dbReference>
<dbReference type="Gene3D" id="1.10.10.10">
    <property type="entry name" value="Winged helix-like DNA-binding domain superfamily/Winged helix DNA-binding domain"/>
    <property type="match status" value="1"/>
</dbReference>
<dbReference type="PANTHER" id="PTHR30363">
    <property type="entry name" value="HTH-TYPE TRANSCRIPTIONAL REGULATOR SRLR-RELATED"/>
    <property type="match status" value="1"/>
</dbReference>
<dbReference type="PANTHER" id="PTHR30363:SF44">
    <property type="entry name" value="AGA OPERON TRANSCRIPTIONAL REPRESSOR-RELATED"/>
    <property type="match status" value="1"/>
</dbReference>
<feature type="domain" description="HTH deoR-type" evidence="4">
    <location>
        <begin position="16"/>
        <end position="71"/>
    </location>
</feature>
<name>A0ABN2HDD2_9ACTN</name>
<evidence type="ECO:0000256" key="2">
    <source>
        <dbReference type="ARBA" id="ARBA00023125"/>
    </source>
</evidence>
<keyword evidence="1" id="KW-0805">Transcription regulation</keyword>
<dbReference type="SUPFAM" id="SSF100950">
    <property type="entry name" value="NagB/RpiA/CoA transferase-like"/>
    <property type="match status" value="1"/>
</dbReference>
<dbReference type="InterPro" id="IPR037171">
    <property type="entry name" value="NagB/RpiA_transferase-like"/>
</dbReference>
<dbReference type="EMBL" id="BAAANY010000014">
    <property type="protein sequence ID" value="GAA1686040.1"/>
    <property type="molecule type" value="Genomic_DNA"/>
</dbReference>
<dbReference type="RefSeq" id="WP_344311681.1">
    <property type="nucleotide sequence ID" value="NZ_BAAANY010000014.1"/>
</dbReference>
<keyword evidence="2 5" id="KW-0238">DNA-binding</keyword>
<dbReference type="InterPro" id="IPR036390">
    <property type="entry name" value="WH_DNA-bd_sf"/>
</dbReference>
<dbReference type="InterPro" id="IPR036388">
    <property type="entry name" value="WH-like_DNA-bd_sf"/>
</dbReference>
<sequence length="279" mass="29412">MLTRVERLCEPGRVLARQRQQLILEEVRRNGGATVSALVEMLHVSDMTVRRDLSVLADRGLLDKVHGGATAITERSTDEPGFAVKSSRQRLEKEAIAARAARFVTPGSAVGISAGTTTWALARHLCGVPGLTIVTNSIPVADALHTMGRADQTVVLTGGMRTPSDALVGPFANAALQSVHLDLVFLGVHGMDNQAGFTTPNITEADTHRALIAAGRRLVVLADHSKWETVGISSMAPLSHADVLITDDGLSPEAAETLSGEVGELIIVPATGAAEDLQQ</sequence>
<accession>A0ABN2HDD2</accession>
<dbReference type="InterPro" id="IPR050313">
    <property type="entry name" value="Carb_Metab_HTH_regulators"/>
</dbReference>
<comment type="caution">
    <text evidence="5">The sequence shown here is derived from an EMBL/GenBank/DDBJ whole genome shotgun (WGS) entry which is preliminary data.</text>
</comment>
<gene>
    <name evidence="5" type="ORF">GCM10009765_39200</name>
</gene>
<keyword evidence="3" id="KW-0804">Transcription</keyword>
<dbReference type="SMART" id="SM00420">
    <property type="entry name" value="HTH_DEOR"/>
    <property type="match status" value="1"/>
</dbReference>
<dbReference type="Gene3D" id="3.40.50.1360">
    <property type="match status" value="1"/>
</dbReference>
<reference evidence="5 6" key="1">
    <citation type="journal article" date="2019" name="Int. J. Syst. Evol. Microbiol.">
        <title>The Global Catalogue of Microorganisms (GCM) 10K type strain sequencing project: providing services to taxonomists for standard genome sequencing and annotation.</title>
        <authorList>
            <consortium name="The Broad Institute Genomics Platform"/>
            <consortium name="The Broad Institute Genome Sequencing Center for Infectious Disease"/>
            <person name="Wu L."/>
            <person name="Ma J."/>
        </authorList>
    </citation>
    <scope>NUCLEOTIDE SEQUENCE [LARGE SCALE GENOMIC DNA]</scope>
    <source>
        <strain evidence="5 6">JCM 14718</strain>
    </source>
</reference>
<evidence type="ECO:0000313" key="6">
    <source>
        <dbReference type="Proteomes" id="UP001500618"/>
    </source>
</evidence>
<evidence type="ECO:0000256" key="3">
    <source>
        <dbReference type="ARBA" id="ARBA00023163"/>
    </source>
</evidence>
<evidence type="ECO:0000313" key="5">
    <source>
        <dbReference type="EMBL" id="GAA1686040.1"/>
    </source>
</evidence>
<proteinExistence type="predicted"/>
<dbReference type="PROSITE" id="PS51000">
    <property type="entry name" value="HTH_DEOR_2"/>
    <property type="match status" value="1"/>
</dbReference>
<evidence type="ECO:0000256" key="1">
    <source>
        <dbReference type="ARBA" id="ARBA00023015"/>
    </source>
</evidence>
<protein>
    <submittedName>
        <fullName evidence="5">DeoR/GlpR family DNA-binding transcription regulator</fullName>
    </submittedName>
</protein>
<dbReference type="Pfam" id="PF08220">
    <property type="entry name" value="HTH_DeoR"/>
    <property type="match status" value="1"/>
</dbReference>
<dbReference type="Proteomes" id="UP001500618">
    <property type="component" value="Unassembled WGS sequence"/>
</dbReference>
<organism evidence="5 6">
    <name type="scientific">Fodinicola feengrottensis</name>
    <dbReference type="NCBI Taxonomy" id="435914"/>
    <lineage>
        <taxon>Bacteria</taxon>
        <taxon>Bacillati</taxon>
        <taxon>Actinomycetota</taxon>
        <taxon>Actinomycetes</taxon>
        <taxon>Mycobacteriales</taxon>
        <taxon>Fodinicola</taxon>
    </lineage>
</organism>
<dbReference type="InterPro" id="IPR018356">
    <property type="entry name" value="Tscrpt_reg_HTH_DeoR_CS"/>
</dbReference>
<keyword evidence="6" id="KW-1185">Reference proteome</keyword>
<dbReference type="Pfam" id="PF00455">
    <property type="entry name" value="DeoRC"/>
    <property type="match status" value="1"/>
</dbReference>
<dbReference type="GO" id="GO:0003677">
    <property type="term" value="F:DNA binding"/>
    <property type="evidence" value="ECO:0007669"/>
    <property type="project" value="UniProtKB-KW"/>
</dbReference>
<dbReference type="SUPFAM" id="SSF46785">
    <property type="entry name" value="Winged helix' DNA-binding domain"/>
    <property type="match status" value="1"/>
</dbReference>
<dbReference type="SMART" id="SM01134">
    <property type="entry name" value="DeoRC"/>
    <property type="match status" value="1"/>
</dbReference>
<dbReference type="InterPro" id="IPR001034">
    <property type="entry name" value="DeoR_HTH"/>
</dbReference>
<dbReference type="PROSITE" id="PS00894">
    <property type="entry name" value="HTH_DEOR_1"/>
    <property type="match status" value="1"/>
</dbReference>
<dbReference type="InterPro" id="IPR014036">
    <property type="entry name" value="DeoR-like_C"/>
</dbReference>
<evidence type="ECO:0000259" key="4">
    <source>
        <dbReference type="PROSITE" id="PS51000"/>
    </source>
</evidence>